<dbReference type="InterPro" id="IPR001764">
    <property type="entry name" value="Glyco_hydro_3_N"/>
</dbReference>
<dbReference type="Pfam" id="PF14310">
    <property type="entry name" value="Fn3-like"/>
    <property type="match status" value="1"/>
</dbReference>
<dbReference type="InterPro" id="IPR026891">
    <property type="entry name" value="Fn3-like"/>
</dbReference>
<comment type="similarity">
    <text evidence="1 5">Belongs to the glycosyl hydrolase 3 family.</text>
</comment>
<dbReference type="InterPro" id="IPR013783">
    <property type="entry name" value="Ig-like_fold"/>
</dbReference>
<gene>
    <name evidence="9" type="primary">bglS</name>
    <name evidence="9" type="ORF">SSA02_15210</name>
</gene>
<evidence type="ECO:0000256" key="6">
    <source>
        <dbReference type="SAM" id="MobiDB-lite"/>
    </source>
</evidence>
<evidence type="ECO:0000256" key="1">
    <source>
        <dbReference type="ARBA" id="ARBA00005336"/>
    </source>
</evidence>
<keyword evidence="10" id="KW-1185">Reference proteome</keyword>
<dbReference type="SMART" id="SM01217">
    <property type="entry name" value="Fn3_like"/>
    <property type="match status" value="1"/>
</dbReference>
<comment type="caution">
    <text evidence="9">The sequence shown here is derived from an EMBL/GenBank/DDBJ whole genome shotgun (WGS) entry which is preliminary data.</text>
</comment>
<dbReference type="EMBL" id="BJVC01000003">
    <property type="protein sequence ID" value="GEL02358.1"/>
    <property type="molecule type" value="Genomic_DNA"/>
</dbReference>
<feature type="region of interest" description="Disordered" evidence="6">
    <location>
        <begin position="111"/>
        <end position="130"/>
    </location>
</feature>
<evidence type="ECO:0000313" key="10">
    <source>
        <dbReference type="Proteomes" id="UP000321405"/>
    </source>
</evidence>
<accession>A0A511BWH3</accession>
<keyword evidence="2 5" id="KW-0378">Hydrolase</keyword>
<dbReference type="AlphaFoldDB" id="A0A511BWH3"/>
<dbReference type="Pfam" id="PF00933">
    <property type="entry name" value="Glyco_hydro_3"/>
    <property type="match status" value="1"/>
</dbReference>
<dbReference type="RefSeq" id="WP_147093458.1">
    <property type="nucleotide sequence ID" value="NZ_BJVC01000003.1"/>
</dbReference>
<sequence length="749" mass="79713">MAFLRLTARRQATLATCLSALLSVASLSSSHAVAAPVWQDPDQTPEARTNALLKAMTQKEKLALVTSALALKLKSNRKPEGAIGSAAYVPPIPRLGIPALQISDAGLGVTNPLDTRPGDGATSLPSGQALSGSFDETLAREAGAMIGTEARHRGFNVLLAGGMNLVRDPRGGRNFEYLGEDPILSGQIAAATVDGVQSRHVISTVKHYALNAYETGRMRSSADIAIPALQESDLLAFRIAVERGHPGSIMCAYNKVNGDYACESAYLLDKVLRKEWGYDGFVMSDWGAVHDGAKAAHAGLDQDSAVVLDAKAGFVDAVRRDAETTSGAKRLDEKLRHILAPMFANGLFDDHARPTETPDDIAAHRDVARRVEEEGAVLLRNVRDTLPLSTHDAHILIIGGHADKGVIAGGGSSAVLPRGGNAVPDPVPASLLNMPHPTIYDPDAPVDALRAALPNARIEYIDGSDAQKAATLAKKADAVVIFATKWQGETLDAADLSLDPATDALIGRVADANDHVTVVLETGNPVTMPWLSKVGAVLEAWYPGSAGGKAIANLLTGKANPSGRTTTTWPRSLKDLPRPVIPGAGHHTGVMSDDESPIPFLRNIDFNIEGADVGYRWFARQSLATAFPFGFGLSYTSFAHDAISVSRKGKDLVAKVTLRNTGNRPGDDIVQIYAEGPDHSPLRLAGYTRVPLSAGEQKTVEVTLSPYAVSRFDDARSAWKRIPGQYRFIFAHNAEERNGPASTVQIEAR</sequence>
<evidence type="ECO:0000256" key="3">
    <source>
        <dbReference type="ARBA" id="ARBA00023277"/>
    </source>
</evidence>
<dbReference type="InterPro" id="IPR002772">
    <property type="entry name" value="Glyco_hydro_3_C"/>
</dbReference>
<dbReference type="InterPro" id="IPR050288">
    <property type="entry name" value="Cellulose_deg_GH3"/>
</dbReference>
<keyword evidence="3" id="KW-0119">Carbohydrate metabolism</keyword>
<dbReference type="PANTHER" id="PTHR42715">
    <property type="entry name" value="BETA-GLUCOSIDASE"/>
    <property type="match status" value="1"/>
</dbReference>
<organism evidence="9 10">
    <name type="scientific">Swaminathania salitolerans</name>
    <dbReference type="NCBI Taxonomy" id="182838"/>
    <lineage>
        <taxon>Bacteria</taxon>
        <taxon>Pseudomonadati</taxon>
        <taxon>Pseudomonadota</taxon>
        <taxon>Alphaproteobacteria</taxon>
        <taxon>Acetobacterales</taxon>
        <taxon>Acetobacteraceae</taxon>
        <taxon>Swaminathania</taxon>
    </lineage>
</organism>
<evidence type="ECO:0000256" key="4">
    <source>
        <dbReference type="ARBA" id="ARBA00023295"/>
    </source>
</evidence>
<evidence type="ECO:0000256" key="7">
    <source>
        <dbReference type="SAM" id="SignalP"/>
    </source>
</evidence>
<reference evidence="9 10" key="1">
    <citation type="submission" date="2019-07" db="EMBL/GenBank/DDBJ databases">
        <title>Whole genome shotgun sequence of Swaminathania salitolerans NBRC 104436.</title>
        <authorList>
            <person name="Hosoyama A."/>
            <person name="Uohara A."/>
            <person name="Ohji S."/>
            <person name="Ichikawa N."/>
        </authorList>
    </citation>
    <scope>NUCLEOTIDE SEQUENCE [LARGE SCALE GENOMIC DNA]</scope>
    <source>
        <strain evidence="9 10">NBRC 104436</strain>
    </source>
</reference>
<dbReference type="InterPro" id="IPR036962">
    <property type="entry name" value="Glyco_hydro_3_N_sf"/>
</dbReference>
<dbReference type="Gene3D" id="3.20.20.300">
    <property type="entry name" value="Glycoside hydrolase, family 3, N-terminal domain"/>
    <property type="match status" value="1"/>
</dbReference>
<name>A0A511BWH3_9PROT</name>
<protein>
    <submittedName>
        <fullName evidence="9">Glycosyl hydrolase</fullName>
    </submittedName>
</protein>
<dbReference type="PRINTS" id="PR00133">
    <property type="entry name" value="GLHYDRLASE3"/>
</dbReference>
<dbReference type="Proteomes" id="UP000321405">
    <property type="component" value="Unassembled WGS sequence"/>
</dbReference>
<dbReference type="PANTHER" id="PTHR42715:SF10">
    <property type="entry name" value="BETA-GLUCOSIDASE"/>
    <property type="match status" value="1"/>
</dbReference>
<dbReference type="InterPro" id="IPR036881">
    <property type="entry name" value="Glyco_hydro_3_C_sf"/>
</dbReference>
<proteinExistence type="inferred from homology"/>
<dbReference type="PROSITE" id="PS00775">
    <property type="entry name" value="GLYCOSYL_HYDROL_F3"/>
    <property type="match status" value="1"/>
</dbReference>
<feature type="signal peptide" evidence="7">
    <location>
        <begin position="1"/>
        <end position="34"/>
    </location>
</feature>
<dbReference type="SUPFAM" id="SSF51445">
    <property type="entry name" value="(Trans)glycosidases"/>
    <property type="match status" value="1"/>
</dbReference>
<dbReference type="Gene3D" id="3.40.50.1700">
    <property type="entry name" value="Glycoside hydrolase family 3 C-terminal domain"/>
    <property type="match status" value="1"/>
</dbReference>
<evidence type="ECO:0000259" key="8">
    <source>
        <dbReference type="SMART" id="SM01217"/>
    </source>
</evidence>
<dbReference type="InterPro" id="IPR017853">
    <property type="entry name" value="GH"/>
</dbReference>
<dbReference type="GO" id="GO:0005975">
    <property type="term" value="P:carbohydrate metabolic process"/>
    <property type="evidence" value="ECO:0007669"/>
    <property type="project" value="InterPro"/>
</dbReference>
<feature type="domain" description="Fibronectin type III-like" evidence="8">
    <location>
        <begin position="668"/>
        <end position="734"/>
    </location>
</feature>
<dbReference type="SUPFAM" id="SSF52279">
    <property type="entry name" value="Beta-D-glucan exohydrolase, C-terminal domain"/>
    <property type="match status" value="1"/>
</dbReference>
<evidence type="ECO:0000313" key="9">
    <source>
        <dbReference type="EMBL" id="GEL02358.1"/>
    </source>
</evidence>
<dbReference type="Pfam" id="PF01915">
    <property type="entry name" value="Glyco_hydro_3_C"/>
    <property type="match status" value="1"/>
</dbReference>
<dbReference type="Gene3D" id="2.60.40.10">
    <property type="entry name" value="Immunoglobulins"/>
    <property type="match status" value="1"/>
</dbReference>
<keyword evidence="4 5" id="KW-0326">Glycosidase</keyword>
<dbReference type="GO" id="GO:0004553">
    <property type="term" value="F:hydrolase activity, hydrolyzing O-glycosyl compounds"/>
    <property type="evidence" value="ECO:0007669"/>
    <property type="project" value="InterPro"/>
</dbReference>
<evidence type="ECO:0000256" key="2">
    <source>
        <dbReference type="ARBA" id="ARBA00022801"/>
    </source>
</evidence>
<dbReference type="OrthoDB" id="9781691at2"/>
<evidence type="ECO:0000256" key="5">
    <source>
        <dbReference type="RuleBase" id="RU361161"/>
    </source>
</evidence>
<keyword evidence="7" id="KW-0732">Signal</keyword>
<dbReference type="InterPro" id="IPR019800">
    <property type="entry name" value="Glyco_hydro_3_AS"/>
</dbReference>
<feature type="chain" id="PRO_5021989445" evidence="7">
    <location>
        <begin position="35"/>
        <end position="749"/>
    </location>
</feature>